<keyword evidence="4 12" id="KW-0227">DNA damage</keyword>
<feature type="domain" description="HhH-GPD" evidence="13">
    <location>
        <begin position="43"/>
        <end position="190"/>
    </location>
</feature>
<dbReference type="Pfam" id="PF00633">
    <property type="entry name" value="HHH"/>
    <property type="match status" value="1"/>
</dbReference>
<evidence type="ECO:0000256" key="11">
    <source>
        <dbReference type="ARBA" id="ARBA00023295"/>
    </source>
</evidence>
<dbReference type="AlphaFoldDB" id="A0A1G7XVD7"/>
<dbReference type="Pfam" id="PF00730">
    <property type="entry name" value="HhH-GPD"/>
    <property type="match status" value="1"/>
</dbReference>
<keyword evidence="14" id="KW-0255">Endonuclease</keyword>
<feature type="binding site" evidence="12">
    <location>
        <position position="192"/>
    </location>
    <ligand>
        <name>[4Fe-4S] cluster</name>
        <dbReference type="ChEBI" id="CHEBI:49883"/>
    </ligand>
</feature>
<dbReference type="SUPFAM" id="SSF48150">
    <property type="entry name" value="DNA-glycosylase"/>
    <property type="match status" value="1"/>
</dbReference>
<comment type="function">
    <text evidence="12">DNA repair enzyme that has both DNA N-glycosylase activity and AP-lyase activity. The DNA N-glycosylase activity releases various damaged pyrimidines from DNA by cleaving the N-glycosidic bond, leaving an AP (apurinic/apyrimidinic) site. The AP-lyase activity cleaves the phosphodiester bond 3' to the AP site by a beta-elimination, leaving a 3'-terminal unsaturated sugar and a product with a terminal 5'-phosphate.</text>
</comment>
<evidence type="ECO:0000256" key="12">
    <source>
        <dbReference type="HAMAP-Rule" id="MF_00942"/>
    </source>
</evidence>
<dbReference type="CDD" id="cd00056">
    <property type="entry name" value="ENDO3c"/>
    <property type="match status" value="1"/>
</dbReference>
<name>A0A1G7XVD7_9FIRM</name>
<evidence type="ECO:0000256" key="2">
    <source>
        <dbReference type="ARBA" id="ARBA00022485"/>
    </source>
</evidence>
<comment type="similarity">
    <text evidence="1 12">Belongs to the Nth/MutY family.</text>
</comment>
<dbReference type="STRING" id="1121419.SAMN05443529_107102"/>
<keyword evidence="15" id="KW-1185">Reference proteome</keyword>
<evidence type="ECO:0000256" key="8">
    <source>
        <dbReference type="ARBA" id="ARBA00023125"/>
    </source>
</evidence>
<keyword evidence="6 12" id="KW-0408">Iron</keyword>
<evidence type="ECO:0000256" key="9">
    <source>
        <dbReference type="ARBA" id="ARBA00023204"/>
    </source>
</evidence>
<evidence type="ECO:0000313" key="14">
    <source>
        <dbReference type="EMBL" id="SDG87720.1"/>
    </source>
</evidence>
<keyword evidence="2 12" id="KW-0004">4Fe-4S</keyword>
<dbReference type="GO" id="GO:0003677">
    <property type="term" value="F:DNA binding"/>
    <property type="evidence" value="ECO:0007669"/>
    <property type="project" value="UniProtKB-UniRule"/>
</dbReference>
<dbReference type="PROSITE" id="PS01155">
    <property type="entry name" value="ENDONUCLEASE_III_2"/>
    <property type="match status" value="1"/>
</dbReference>
<dbReference type="PROSITE" id="PS00764">
    <property type="entry name" value="ENDONUCLEASE_III_1"/>
    <property type="match status" value="1"/>
</dbReference>
<dbReference type="InterPro" id="IPR005759">
    <property type="entry name" value="Nth"/>
</dbReference>
<keyword evidence="8 12" id="KW-0238">DNA-binding</keyword>
<dbReference type="GO" id="GO:0140078">
    <property type="term" value="F:class I DNA-(apurinic or apyrimidinic site) endonuclease activity"/>
    <property type="evidence" value="ECO:0007669"/>
    <property type="project" value="UniProtKB-EC"/>
</dbReference>
<organism evidence="14 15">
    <name type="scientific">Desulfosporosinus hippei DSM 8344</name>
    <dbReference type="NCBI Taxonomy" id="1121419"/>
    <lineage>
        <taxon>Bacteria</taxon>
        <taxon>Bacillati</taxon>
        <taxon>Bacillota</taxon>
        <taxon>Clostridia</taxon>
        <taxon>Eubacteriales</taxon>
        <taxon>Desulfitobacteriaceae</taxon>
        <taxon>Desulfosporosinus</taxon>
    </lineage>
</organism>
<dbReference type="PANTHER" id="PTHR10359">
    <property type="entry name" value="A/G-SPECIFIC ADENINE GLYCOSYLASE/ENDONUCLEASE III"/>
    <property type="match status" value="1"/>
</dbReference>
<dbReference type="GO" id="GO:0051539">
    <property type="term" value="F:4 iron, 4 sulfur cluster binding"/>
    <property type="evidence" value="ECO:0007669"/>
    <property type="project" value="UniProtKB-UniRule"/>
</dbReference>
<dbReference type="RefSeq" id="WP_092332085.1">
    <property type="nucleotide sequence ID" value="NZ_FNCP01000007.1"/>
</dbReference>
<dbReference type="EC" id="4.2.99.18" evidence="12"/>
<evidence type="ECO:0000256" key="4">
    <source>
        <dbReference type="ARBA" id="ARBA00022763"/>
    </source>
</evidence>
<evidence type="ECO:0000259" key="13">
    <source>
        <dbReference type="SMART" id="SM00478"/>
    </source>
</evidence>
<sequence length="225" mass="25034">MLQIGSKEPVSMLIFDALQERFPDAHCELEYNTPFELLIATILSAQCTDERVNLVTASLFAEANSPQAVLDLGQAKLENKIRSLGLYHNKAKNILAACQVLVENFQGQVPWDLESLKGLPGVGRKTANVVVSNAFGIPSIAVDTHVFRVAHRLGLSNGKTPEKVEEELMGLFPQDKWSLLHHLLIFHGRRICNARKPGCEACPVSEFCKMYREEKGLLPQKDREG</sequence>
<dbReference type="PANTHER" id="PTHR10359:SF18">
    <property type="entry name" value="ENDONUCLEASE III"/>
    <property type="match status" value="1"/>
</dbReference>
<protein>
    <recommendedName>
        <fullName evidence="12">Endonuclease III</fullName>
        <ecNumber evidence="12">4.2.99.18</ecNumber>
    </recommendedName>
    <alternativeName>
        <fullName evidence="12">DNA-(apurinic or apyrimidinic site) lyase</fullName>
    </alternativeName>
</protein>
<dbReference type="FunFam" id="1.10.340.30:FF:000001">
    <property type="entry name" value="Endonuclease III"/>
    <property type="match status" value="1"/>
</dbReference>
<reference evidence="15" key="1">
    <citation type="submission" date="2016-10" db="EMBL/GenBank/DDBJ databases">
        <authorList>
            <person name="Varghese N."/>
            <person name="Submissions S."/>
        </authorList>
    </citation>
    <scope>NUCLEOTIDE SEQUENCE [LARGE SCALE GENOMIC DNA]</scope>
    <source>
        <strain evidence="15">DSM 8344</strain>
    </source>
</reference>
<feature type="binding site" evidence="12">
    <location>
        <position position="202"/>
    </location>
    <ligand>
        <name>[4Fe-4S] cluster</name>
        <dbReference type="ChEBI" id="CHEBI:49883"/>
    </ligand>
</feature>
<evidence type="ECO:0000256" key="1">
    <source>
        <dbReference type="ARBA" id="ARBA00008343"/>
    </source>
</evidence>
<dbReference type="InterPro" id="IPR003651">
    <property type="entry name" value="Endonuclease3_FeS-loop_motif"/>
</dbReference>
<keyword evidence="3 12" id="KW-0479">Metal-binding</keyword>
<keyword evidence="9 12" id="KW-0234">DNA repair</keyword>
<keyword evidence="11 12" id="KW-0326">Glycosidase</keyword>
<dbReference type="InterPro" id="IPR004035">
    <property type="entry name" value="Endouclease-III_FeS-bd_BS"/>
</dbReference>
<dbReference type="FunFam" id="1.10.1670.10:FF:000001">
    <property type="entry name" value="Endonuclease III"/>
    <property type="match status" value="1"/>
</dbReference>
<comment type="catalytic activity">
    <reaction evidence="12">
        <text>2'-deoxyribonucleotide-(2'-deoxyribose 5'-phosphate)-2'-deoxyribonucleotide-DNA = a 3'-end 2'-deoxyribonucleotide-(2,3-dehydro-2,3-deoxyribose 5'-phosphate)-DNA + a 5'-end 5'-phospho-2'-deoxyribonucleoside-DNA + H(+)</text>
        <dbReference type="Rhea" id="RHEA:66592"/>
        <dbReference type="Rhea" id="RHEA-COMP:13180"/>
        <dbReference type="Rhea" id="RHEA-COMP:16897"/>
        <dbReference type="Rhea" id="RHEA-COMP:17067"/>
        <dbReference type="ChEBI" id="CHEBI:15378"/>
        <dbReference type="ChEBI" id="CHEBI:136412"/>
        <dbReference type="ChEBI" id="CHEBI:157695"/>
        <dbReference type="ChEBI" id="CHEBI:167181"/>
        <dbReference type="EC" id="4.2.99.18"/>
    </reaction>
</comment>
<keyword evidence="14" id="KW-0540">Nuclease</keyword>
<dbReference type="Proteomes" id="UP000198656">
    <property type="component" value="Unassembled WGS sequence"/>
</dbReference>
<evidence type="ECO:0000313" key="15">
    <source>
        <dbReference type="Proteomes" id="UP000198656"/>
    </source>
</evidence>
<keyword evidence="10 12" id="KW-0456">Lyase</keyword>
<evidence type="ECO:0000256" key="10">
    <source>
        <dbReference type="ARBA" id="ARBA00023239"/>
    </source>
</evidence>
<dbReference type="InterPro" id="IPR000445">
    <property type="entry name" value="HhH_motif"/>
</dbReference>
<evidence type="ECO:0000256" key="3">
    <source>
        <dbReference type="ARBA" id="ARBA00022723"/>
    </source>
</evidence>
<keyword evidence="5 12" id="KW-0378">Hydrolase</keyword>
<dbReference type="OrthoDB" id="9800977at2"/>
<dbReference type="SMART" id="SM00478">
    <property type="entry name" value="ENDO3c"/>
    <property type="match status" value="1"/>
</dbReference>
<evidence type="ECO:0000256" key="7">
    <source>
        <dbReference type="ARBA" id="ARBA00023014"/>
    </source>
</evidence>
<accession>A0A1G7XVD7</accession>
<dbReference type="PIRSF" id="PIRSF001435">
    <property type="entry name" value="Nth"/>
    <property type="match status" value="1"/>
</dbReference>
<dbReference type="Gene3D" id="1.10.340.30">
    <property type="entry name" value="Hypothetical protein, domain 2"/>
    <property type="match status" value="1"/>
</dbReference>
<dbReference type="InterPro" id="IPR004036">
    <property type="entry name" value="Endonuclease-III-like_CS2"/>
</dbReference>
<feature type="binding site" evidence="12">
    <location>
        <position position="199"/>
    </location>
    <ligand>
        <name>[4Fe-4S] cluster</name>
        <dbReference type="ChEBI" id="CHEBI:49883"/>
    </ligand>
</feature>
<evidence type="ECO:0000256" key="5">
    <source>
        <dbReference type="ARBA" id="ARBA00022801"/>
    </source>
</evidence>
<dbReference type="GO" id="GO:0006285">
    <property type="term" value="P:base-excision repair, AP site formation"/>
    <property type="evidence" value="ECO:0007669"/>
    <property type="project" value="TreeGrafter"/>
</dbReference>
<evidence type="ECO:0000256" key="6">
    <source>
        <dbReference type="ARBA" id="ARBA00023004"/>
    </source>
</evidence>
<keyword evidence="7 12" id="KW-0411">Iron-sulfur</keyword>
<feature type="binding site" evidence="12">
    <location>
        <position position="208"/>
    </location>
    <ligand>
        <name>[4Fe-4S] cluster</name>
        <dbReference type="ChEBI" id="CHEBI:49883"/>
    </ligand>
</feature>
<gene>
    <name evidence="12" type="primary">nth</name>
    <name evidence="14" type="ORF">SAMN05443529_107102</name>
</gene>
<dbReference type="InterPro" id="IPR011257">
    <property type="entry name" value="DNA_glycosylase"/>
</dbReference>
<dbReference type="GO" id="GO:0019104">
    <property type="term" value="F:DNA N-glycosylase activity"/>
    <property type="evidence" value="ECO:0007669"/>
    <property type="project" value="UniProtKB-UniRule"/>
</dbReference>
<dbReference type="EMBL" id="FNCP01000007">
    <property type="protein sequence ID" value="SDG87720.1"/>
    <property type="molecule type" value="Genomic_DNA"/>
</dbReference>
<dbReference type="HAMAP" id="MF_00942">
    <property type="entry name" value="Nth"/>
    <property type="match status" value="1"/>
</dbReference>
<dbReference type="Gene3D" id="1.10.1670.10">
    <property type="entry name" value="Helix-hairpin-Helix base-excision DNA repair enzymes (C-terminal)"/>
    <property type="match status" value="1"/>
</dbReference>
<dbReference type="InterPro" id="IPR003265">
    <property type="entry name" value="HhH-GPD_domain"/>
</dbReference>
<proteinExistence type="inferred from homology"/>
<dbReference type="SMART" id="SM00525">
    <property type="entry name" value="FES"/>
    <property type="match status" value="1"/>
</dbReference>
<dbReference type="InterPro" id="IPR023170">
    <property type="entry name" value="HhH_base_excis_C"/>
</dbReference>
<dbReference type="NCBIfam" id="TIGR01083">
    <property type="entry name" value="nth"/>
    <property type="match status" value="1"/>
</dbReference>
<comment type="cofactor">
    <cofactor evidence="12">
        <name>[4Fe-4S] cluster</name>
        <dbReference type="ChEBI" id="CHEBI:49883"/>
    </cofactor>
    <text evidence="12">Binds 1 [4Fe-4S] cluster.</text>
</comment>
<dbReference type="GO" id="GO:0046872">
    <property type="term" value="F:metal ion binding"/>
    <property type="evidence" value="ECO:0007669"/>
    <property type="project" value="UniProtKB-KW"/>
</dbReference>